<feature type="domain" description="AB hydrolase-1" evidence="2">
    <location>
        <begin position="28"/>
        <end position="250"/>
    </location>
</feature>
<gene>
    <name evidence="3" type="ORF">UFOPK3516_00762</name>
</gene>
<proteinExistence type="predicted"/>
<dbReference type="GO" id="GO:0016787">
    <property type="term" value="F:hydrolase activity"/>
    <property type="evidence" value="ECO:0007669"/>
    <property type="project" value="UniProtKB-KW"/>
</dbReference>
<sequence length="260" mass="27545">MTVPRLAGTSEIDPTSFGGRDNVLILGPSLGTAAALWDDALPALSKHHTLLRWDLPGHGKSDPTREPFTMAELAQGVIDLADAFGIDTFDYAGVSIGGAVAMQLALDFPDRLKHSAVVCSAAKLGEMAHWQDRADSVRAEGTAMLVDAQRPRWFTADFVAKNSDKVEALFDLLRGADRESYARACEAIGAFDVRERLSSIDVPLLVISGELDPAATPEQGAFIADHVAGARLVVLPGLAHMAVVEGHAAVSSALTEFFAA</sequence>
<dbReference type="AlphaFoldDB" id="A0A6J7G160"/>
<dbReference type="InterPro" id="IPR050266">
    <property type="entry name" value="AB_hydrolase_sf"/>
</dbReference>
<accession>A0A6J7G160</accession>
<reference evidence="3" key="1">
    <citation type="submission" date="2020-05" db="EMBL/GenBank/DDBJ databases">
        <authorList>
            <person name="Chiriac C."/>
            <person name="Salcher M."/>
            <person name="Ghai R."/>
            <person name="Kavagutti S V."/>
        </authorList>
    </citation>
    <scope>NUCLEOTIDE SEQUENCE</scope>
</reference>
<organism evidence="3">
    <name type="scientific">freshwater metagenome</name>
    <dbReference type="NCBI Taxonomy" id="449393"/>
    <lineage>
        <taxon>unclassified sequences</taxon>
        <taxon>metagenomes</taxon>
        <taxon>ecological metagenomes</taxon>
    </lineage>
</organism>
<dbReference type="InterPro" id="IPR029058">
    <property type="entry name" value="AB_hydrolase_fold"/>
</dbReference>
<dbReference type="PRINTS" id="PR00111">
    <property type="entry name" value="ABHYDROLASE"/>
</dbReference>
<dbReference type="Gene3D" id="3.40.50.1820">
    <property type="entry name" value="alpha/beta hydrolase"/>
    <property type="match status" value="1"/>
</dbReference>
<protein>
    <submittedName>
        <fullName evidence="3">Unannotated protein</fullName>
    </submittedName>
</protein>
<dbReference type="GO" id="GO:0016020">
    <property type="term" value="C:membrane"/>
    <property type="evidence" value="ECO:0007669"/>
    <property type="project" value="TreeGrafter"/>
</dbReference>
<keyword evidence="1" id="KW-0378">Hydrolase</keyword>
<dbReference type="Pfam" id="PF12697">
    <property type="entry name" value="Abhydrolase_6"/>
    <property type="match status" value="1"/>
</dbReference>
<dbReference type="EMBL" id="CAFBMB010000045">
    <property type="protein sequence ID" value="CAB4897459.1"/>
    <property type="molecule type" value="Genomic_DNA"/>
</dbReference>
<evidence type="ECO:0000259" key="2">
    <source>
        <dbReference type="Pfam" id="PF12697"/>
    </source>
</evidence>
<evidence type="ECO:0000313" key="3">
    <source>
        <dbReference type="EMBL" id="CAB4897459.1"/>
    </source>
</evidence>
<evidence type="ECO:0000256" key="1">
    <source>
        <dbReference type="ARBA" id="ARBA00022801"/>
    </source>
</evidence>
<dbReference type="InterPro" id="IPR000073">
    <property type="entry name" value="AB_hydrolase_1"/>
</dbReference>
<dbReference type="PANTHER" id="PTHR43798">
    <property type="entry name" value="MONOACYLGLYCEROL LIPASE"/>
    <property type="match status" value="1"/>
</dbReference>
<dbReference type="SUPFAM" id="SSF53474">
    <property type="entry name" value="alpha/beta-Hydrolases"/>
    <property type="match status" value="1"/>
</dbReference>
<dbReference type="PANTHER" id="PTHR43798:SF31">
    <property type="entry name" value="AB HYDROLASE SUPERFAMILY PROTEIN YCLE"/>
    <property type="match status" value="1"/>
</dbReference>
<name>A0A6J7G160_9ZZZZ</name>